<reference evidence="4" key="1">
    <citation type="submission" date="2025-08" db="UniProtKB">
        <authorList>
            <consortium name="RefSeq"/>
        </authorList>
    </citation>
    <scope>IDENTIFICATION</scope>
    <source>
        <tissue evidence="4">Gonads</tissue>
    </source>
</reference>
<dbReference type="Pfam" id="PF03184">
    <property type="entry name" value="DDE_1"/>
    <property type="match status" value="1"/>
</dbReference>
<feature type="domain" description="DDE-1" evidence="2">
    <location>
        <begin position="148"/>
        <end position="226"/>
    </location>
</feature>
<dbReference type="InterPro" id="IPR004875">
    <property type="entry name" value="DDE_SF_endonuclease_dom"/>
</dbReference>
<dbReference type="AlphaFoldDB" id="A0A6J2Y652"/>
<organism evidence="3 4">
    <name type="scientific">Sitophilus oryzae</name>
    <name type="common">Rice weevil</name>
    <name type="synonym">Curculio oryzae</name>
    <dbReference type="NCBI Taxonomy" id="7048"/>
    <lineage>
        <taxon>Eukaryota</taxon>
        <taxon>Metazoa</taxon>
        <taxon>Ecdysozoa</taxon>
        <taxon>Arthropoda</taxon>
        <taxon>Hexapoda</taxon>
        <taxon>Insecta</taxon>
        <taxon>Pterygota</taxon>
        <taxon>Neoptera</taxon>
        <taxon>Endopterygota</taxon>
        <taxon>Coleoptera</taxon>
        <taxon>Polyphaga</taxon>
        <taxon>Cucujiformia</taxon>
        <taxon>Curculionidae</taxon>
        <taxon>Dryophthorinae</taxon>
        <taxon>Sitophilus</taxon>
    </lineage>
</organism>
<evidence type="ECO:0000313" key="4">
    <source>
        <dbReference type="RefSeq" id="XP_030758534.1"/>
    </source>
</evidence>
<dbReference type="KEGG" id="soy:115884175"/>
<dbReference type="InParanoid" id="A0A6J2Y652"/>
<evidence type="ECO:0000256" key="1">
    <source>
        <dbReference type="SAM" id="MobiDB-lite"/>
    </source>
</evidence>
<sequence length="278" mass="32116">MNLLMSINFVKKSVQASKLHYGLNRKAALKLAYSFAKCNKIVYPKAWDKSKSASIDWLRGFYTRNPNISLRKPEATSLSRSTSFNKTNADQFYKHLKTIMEEKLIRPDDIWNIDETGLFINQNTYIFPMVNSREIMLKGGPICCKGAAHPSGWMTEENFLAFFKHFLQYAKPSKDRHILEIFDNHDSDIQIDLINLARENNVILLTLPPHTSHKLQPLDHKYIFLMRKKVVNEEENVAEGHESDDHDDEELHLTEDTGELQKPRTASENVAPPKKKNC</sequence>
<dbReference type="GeneID" id="115884175"/>
<accession>A0A6J2Y652</accession>
<evidence type="ECO:0000259" key="2">
    <source>
        <dbReference type="Pfam" id="PF03184"/>
    </source>
</evidence>
<feature type="region of interest" description="Disordered" evidence="1">
    <location>
        <begin position="235"/>
        <end position="278"/>
    </location>
</feature>
<feature type="compositionally biased region" description="Basic and acidic residues" evidence="1">
    <location>
        <begin position="238"/>
        <end position="262"/>
    </location>
</feature>
<gene>
    <name evidence="4" type="primary">LOC115884175</name>
</gene>
<dbReference type="GO" id="GO:0003677">
    <property type="term" value="F:DNA binding"/>
    <property type="evidence" value="ECO:0007669"/>
    <property type="project" value="TreeGrafter"/>
</dbReference>
<dbReference type="PANTHER" id="PTHR19303:SF74">
    <property type="entry name" value="POGO TRANSPOSABLE ELEMENT WITH KRAB DOMAIN"/>
    <property type="match status" value="1"/>
</dbReference>
<dbReference type="RefSeq" id="XP_030758534.1">
    <property type="nucleotide sequence ID" value="XM_030902674.1"/>
</dbReference>
<evidence type="ECO:0000313" key="3">
    <source>
        <dbReference type="Proteomes" id="UP000504635"/>
    </source>
</evidence>
<dbReference type="InterPro" id="IPR050863">
    <property type="entry name" value="CenT-Element_Derived"/>
</dbReference>
<dbReference type="OrthoDB" id="8187571at2759"/>
<name>A0A6J2Y652_SITOR</name>
<protein>
    <submittedName>
        <fullName evidence="4">Uncharacterized protein LOC115884175</fullName>
    </submittedName>
</protein>
<dbReference type="GO" id="GO:0005634">
    <property type="term" value="C:nucleus"/>
    <property type="evidence" value="ECO:0007669"/>
    <property type="project" value="TreeGrafter"/>
</dbReference>
<keyword evidence="3" id="KW-1185">Reference proteome</keyword>
<proteinExistence type="predicted"/>
<dbReference type="Proteomes" id="UP000504635">
    <property type="component" value="Unplaced"/>
</dbReference>
<dbReference type="PANTHER" id="PTHR19303">
    <property type="entry name" value="TRANSPOSON"/>
    <property type="match status" value="1"/>
</dbReference>